<proteinExistence type="predicted"/>
<name>A0A0F9EGU1_9ZZZZ</name>
<feature type="region of interest" description="Disordered" evidence="1">
    <location>
        <begin position="200"/>
        <end position="226"/>
    </location>
</feature>
<protein>
    <submittedName>
        <fullName evidence="2">Uncharacterized protein</fullName>
    </submittedName>
</protein>
<dbReference type="AlphaFoldDB" id="A0A0F9EGU1"/>
<organism evidence="2">
    <name type="scientific">marine sediment metagenome</name>
    <dbReference type="NCBI Taxonomy" id="412755"/>
    <lineage>
        <taxon>unclassified sequences</taxon>
        <taxon>metagenomes</taxon>
        <taxon>ecological metagenomes</taxon>
    </lineage>
</organism>
<feature type="compositionally biased region" description="Basic and acidic residues" evidence="1">
    <location>
        <begin position="291"/>
        <end position="310"/>
    </location>
</feature>
<feature type="non-terminal residue" evidence="2">
    <location>
        <position position="310"/>
    </location>
</feature>
<feature type="compositionally biased region" description="Basic and acidic residues" evidence="1">
    <location>
        <begin position="201"/>
        <end position="226"/>
    </location>
</feature>
<feature type="region of interest" description="Disordered" evidence="1">
    <location>
        <begin position="289"/>
        <end position="310"/>
    </location>
</feature>
<dbReference type="EMBL" id="LAZR01025035">
    <property type="protein sequence ID" value="KKL73199.1"/>
    <property type="molecule type" value="Genomic_DNA"/>
</dbReference>
<evidence type="ECO:0000313" key="2">
    <source>
        <dbReference type="EMBL" id="KKL73199.1"/>
    </source>
</evidence>
<reference evidence="2" key="1">
    <citation type="journal article" date="2015" name="Nature">
        <title>Complex archaea that bridge the gap between prokaryotes and eukaryotes.</title>
        <authorList>
            <person name="Spang A."/>
            <person name="Saw J.H."/>
            <person name="Jorgensen S.L."/>
            <person name="Zaremba-Niedzwiedzka K."/>
            <person name="Martijn J."/>
            <person name="Lind A.E."/>
            <person name="van Eijk R."/>
            <person name="Schleper C."/>
            <person name="Guy L."/>
            <person name="Ettema T.J."/>
        </authorList>
    </citation>
    <scope>NUCLEOTIDE SEQUENCE</scope>
</reference>
<accession>A0A0F9EGU1</accession>
<gene>
    <name evidence="2" type="ORF">LCGC14_2077350</name>
</gene>
<evidence type="ECO:0000256" key="1">
    <source>
        <dbReference type="SAM" id="MobiDB-lite"/>
    </source>
</evidence>
<comment type="caution">
    <text evidence="2">The sequence shown here is derived from an EMBL/GenBank/DDBJ whole genome shotgun (WGS) entry which is preliminary data.</text>
</comment>
<sequence>MRDETEIVKTQPSQLIISDEVVDTYMQTSRKLTEKFKEYLIKEVDFTTEIFGRGRKPTLLDPGAGKLIGFFQCRPRHRILERYYAKDEEGYESIRYVMATEIVHEETGRVVGEGVGSCTSDEVKYKYRWYYTSQLRQMGYTEEDYKKLPMKMRGNSPVYRARNPEIPDLDNTILKMASKRSEVDGCLQLPGVAAVFTQDVGDYKKPEDSPQKGERKEVTAEQHEPPREKIVLESVTPAGIMTFLAQNIPSLNRGDLDIKDAGDAIEIYANKPIEYQDQLNNLCTAIGGKWHSSEDPKKEHWRIPKQDEPQ</sequence>